<organism evidence="1 2">
    <name type="scientific">Rhodocista pekingensis</name>
    <dbReference type="NCBI Taxonomy" id="201185"/>
    <lineage>
        <taxon>Bacteria</taxon>
        <taxon>Pseudomonadati</taxon>
        <taxon>Pseudomonadota</taxon>
        <taxon>Alphaproteobacteria</taxon>
        <taxon>Rhodospirillales</taxon>
        <taxon>Azospirillaceae</taxon>
        <taxon>Rhodocista</taxon>
    </lineage>
</organism>
<dbReference type="RefSeq" id="WP_377357958.1">
    <property type="nucleotide sequence ID" value="NZ_JBHTCM010000009.1"/>
</dbReference>
<accession>A0ABW2KUH8</accession>
<dbReference type="EMBL" id="JBHTCM010000009">
    <property type="protein sequence ID" value="MFC7333099.1"/>
    <property type="molecule type" value="Genomic_DNA"/>
</dbReference>
<proteinExistence type="predicted"/>
<dbReference type="Gene3D" id="2.160.20.10">
    <property type="entry name" value="Single-stranded right-handed beta-helix, Pectin lyase-like"/>
    <property type="match status" value="1"/>
</dbReference>
<dbReference type="InterPro" id="IPR011050">
    <property type="entry name" value="Pectin_lyase_fold/virulence"/>
</dbReference>
<evidence type="ECO:0000313" key="2">
    <source>
        <dbReference type="Proteomes" id="UP001596456"/>
    </source>
</evidence>
<name>A0ABW2KUH8_9PROT</name>
<evidence type="ECO:0000313" key="1">
    <source>
        <dbReference type="EMBL" id="MFC7333099.1"/>
    </source>
</evidence>
<dbReference type="InterPro" id="IPR012334">
    <property type="entry name" value="Pectin_lyas_fold"/>
</dbReference>
<protein>
    <recommendedName>
        <fullName evidence="3">Pectate lyase superfamily protein domain-containing protein</fullName>
    </recommendedName>
</protein>
<reference evidence="2" key="1">
    <citation type="journal article" date="2019" name="Int. J. Syst. Evol. Microbiol.">
        <title>The Global Catalogue of Microorganisms (GCM) 10K type strain sequencing project: providing services to taxonomists for standard genome sequencing and annotation.</title>
        <authorList>
            <consortium name="The Broad Institute Genomics Platform"/>
            <consortium name="The Broad Institute Genome Sequencing Center for Infectious Disease"/>
            <person name="Wu L."/>
            <person name="Ma J."/>
        </authorList>
    </citation>
    <scope>NUCLEOTIDE SEQUENCE [LARGE SCALE GENOMIC DNA]</scope>
    <source>
        <strain evidence="2">CGMCC 1.16275</strain>
    </source>
</reference>
<dbReference type="Proteomes" id="UP001596456">
    <property type="component" value="Unassembled WGS sequence"/>
</dbReference>
<sequence length="475" mass="50103">MPAAIDDVLIPGQPVDKQRLRDYLRGREIAVPQSYGGIPDGVSDCSDAIDTALAAAPTVLLVPGIYRVSRPVVLGYGQTLMGVGEGSVLQARPDPFDGAAPVYSQTGWNAVEVVDGYAAIRNLRIVGGASGIKLFGRDGPCVKTVVENVSIWDAVIGIVLDGYDNPDRPCYWNHIARTLVARPQLHGVLLTVNSAGDTPNANKFHDIRVYSLAAPMSGCGFFISAGRFNNSFVDCEANLHPGAEACLRLGFATDQNLIVNFYAESLGPVPGIRIDGGSQNTAILNLFSATGGAPIWDTTGAGRYTAFNAGHPVKNHLKRTELTEARIGRLELETAFTEGMASVTLDPARAVHLVSAWTGPVTADLPDPHPLNGVVLVVKKSDSGPHAVTVTQAGGRGPDADPVRLGRRGDHVAVVSNGAAWHIIAARYDRPAAVWPNPSGSAFTRSLHADGSALEDVRAVLRALILDLKTAGILS</sequence>
<gene>
    <name evidence="1" type="ORF">ACFQPS_07985</name>
</gene>
<comment type="caution">
    <text evidence="1">The sequence shown here is derived from an EMBL/GenBank/DDBJ whole genome shotgun (WGS) entry which is preliminary data.</text>
</comment>
<keyword evidence="2" id="KW-1185">Reference proteome</keyword>
<evidence type="ECO:0008006" key="3">
    <source>
        <dbReference type="Google" id="ProtNLM"/>
    </source>
</evidence>
<dbReference type="SUPFAM" id="SSF51126">
    <property type="entry name" value="Pectin lyase-like"/>
    <property type="match status" value="1"/>
</dbReference>